<dbReference type="EMBL" id="BJHV01000001">
    <property type="protein sequence ID" value="GDY40138.1"/>
    <property type="molecule type" value="Genomic_DNA"/>
</dbReference>
<proteinExistence type="predicted"/>
<feature type="region of interest" description="Disordered" evidence="1">
    <location>
        <begin position="1"/>
        <end position="44"/>
    </location>
</feature>
<evidence type="ECO:0000313" key="3">
    <source>
        <dbReference type="Proteomes" id="UP000299290"/>
    </source>
</evidence>
<evidence type="ECO:0000313" key="2">
    <source>
        <dbReference type="EMBL" id="GDY40138.1"/>
    </source>
</evidence>
<protein>
    <submittedName>
        <fullName evidence="2">Uncharacterized protein</fullName>
    </submittedName>
</protein>
<comment type="caution">
    <text evidence="2">The sequence shown here is derived from an EMBL/GenBank/DDBJ whole genome shotgun (WGS) entry which is preliminary data.</text>
</comment>
<evidence type="ECO:0000256" key="1">
    <source>
        <dbReference type="SAM" id="MobiDB-lite"/>
    </source>
</evidence>
<accession>A0A4D4K0G7</accession>
<sequence>MLLVARPPPRRTRPQALVRRAAPHQGGGLGRPEAPGHQHIGVADGGGARRVALHFLLLVSRVEEDVDLAARRRAARCRRLRTGPHRPGQQGLQGGGLVERLAAADRQPVGTPRQRLVPQPEQGRHRMGGAAERIPGVP</sequence>
<feature type="region of interest" description="Disordered" evidence="1">
    <location>
        <begin position="104"/>
        <end position="138"/>
    </location>
</feature>
<keyword evidence="3" id="KW-1185">Reference proteome</keyword>
<organism evidence="2 3">
    <name type="scientific">Streptomyces antimycoticus</name>
    <dbReference type="NCBI Taxonomy" id="68175"/>
    <lineage>
        <taxon>Bacteria</taxon>
        <taxon>Bacillati</taxon>
        <taxon>Actinomycetota</taxon>
        <taxon>Actinomycetes</taxon>
        <taxon>Kitasatosporales</taxon>
        <taxon>Streptomycetaceae</taxon>
        <taxon>Streptomyces</taxon>
        <taxon>Streptomyces violaceusniger group</taxon>
    </lineage>
</organism>
<dbReference type="AlphaFoldDB" id="A0A4D4K0G7"/>
<gene>
    <name evidence="2" type="ORF">SANT12839_010200</name>
</gene>
<reference evidence="2 3" key="1">
    <citation type="journal article" date="2020" name="Int. J. Syst. Evol. Microbiol.">
        <title>Reclassification of Streptomyces castelarensis and Streptomyces sporoclivatus as later heterotypic synonyms of Streptomyces antimycoticus.</title>
        <authorList>
            <person name="Komaki H."/>
            <person name="Tamura T."/>
        </authorList>
    </citation>
    <scope>NUCLEOTIDE SEQUENCE [LARGE SCALE GENOMIC DNA]</scope>
    <source>
        <strain evidence="2 3">NBRC 12839</strain>
    </source>
</reference>
<name>A0A4D4K0G7_9ACTN</name>
<dbReference type="Proteomes" id="UP000299290">
    <property type="component" value="Unassembled WGS sequence"/>
</dbReference>